<proteinExistence type="predicted"/>
<comment type="caution">
    <text evidence="1">The sequence shown here is derived from an EMBL/GenBank/DDBJ whole genome shotgun (WGS) entry which is preliminary data.</text>
</comment>
<name>A0ABW4QF28_9BACL</name>
<dbReference type="EMBL" id="JBHUFW010000004">
    <property type="protein sequence ID" value="MFD1862193.1"/>
    <property type="molecule type" value="Genomic_DNA"/>
</dbReference>
<reference evidence="2" key="1">
    <citation type="journal article" date="2019" name="Int. J. Syst. Evol. Microbiol.">
        <title>The Global Catalogue of Microorganisms (GCM) 10K type strain sequencing project: providing services to taxonomists for standard genome sequencing and annotation.</title>
        <authorList>
            <consortium name="The Broad Institute Genomics Platform"/>
            <consortium name="The Broad Institute Genome Sequencing Center for Infectious Disease"/>
            <person name="Wu L."/>
            <person name="Ma J."/>
        </authorList>
    </citation>
    <scope>NUCLEOTIDE SEQUENCE [LARGE SCALE GENOMIC DNA]</scope>
    <source>
        <strain evidence="2">CGMCC 1.15475</strain>
    </source>
</reference>
<sequence>MRYLQYKGLIEREYKKSLKKIMYEICVEKGLNASDGAKSLGIAKEIFVYWRHHYRFERRQLLFDQTVKELDGLKDLYAEDMKTIKLDKPLQFEDEESIRGLEEVIVHMIDYYKYLHYNSDGLSLETAKLPLFQFSHNVVERYKEGALGAEVNGHTK</sequence>
<dbReference type="RefSeq" id="WP_204890764.1">
    <property type="nucleotide sequence ID" value="NZ_JBHUFW010000004.1"/>
</dbReference>
<dbReference type="Proteomes" id="UP001597273">
    <property type="component" value="Unassembled WGS sequence"/>
</dbReference>
<evidence type="ECO:0000313" key="1">
    <source>
        <dbReference type="EMBL" id="MFD1862193.1"/>
    </source>
</evidence>
<keyword evidence="2" id="KW-1185">Reference proteome</keyword>
<organism evidence="1 2">
    <name type="scientific">Planococcus chinensis</name>
    <dbReference type="NCBI Taxonomy" id="272917"/>
    <lineage>
        <taxon>Bacteria</taxon>
        <taxon>Bacillati</taxon>
        <taxon>Bacillota</taxon>
        <taxon>Bacilli</taxon>
        <taxon>Bacillales</taxon>
        <taxon>Caryophanaceae</taxon>
        <taxon>Planococcus</taxon>
    </lineage>
</organism>
<gene>
    <name evidence="1" type="ORF">ACFSDB_04590</name>
</gene>
<evidence type="ECO:0008006" key="3">
    <source>
        <dbReference type="Google" id="ProtNLM"/>
    </source>
</evidence>
<evidence type="ECO:0000313" key="2">
    <source>
        <dbReference type="Proteomes" id="UP001597273"/>
    </source>
</evidence>
<accession>A0ABW4QF28</accession>
<protein>
    <recommendedName>
        <fullName evidence="3">Transposase</fullName>
    </recommendedName>
</protein>